<evidence type="ECO:0000313" key="3">
    <source>
        <dbReference type="Proteomes" id="UP000499080"/>
    </source>
</evidence>
<reference evidence="2 3" key="1">
    <citation type="journal article" date="2019" name="Sci. Rep.">
        <title>Orb-weaving spider Araneus ventricosus genome elucidates the spidroin gene catalogue.</title>
        <authorList>
            <person name="Kono N."/>
            <person name="Nakamura H."/>
            <person name="Ohtoshi R."/>
            <person name="Moran D.A.P."/>
            <person name="Shinohara A."/>
            <person name="Yoshida Y."/>
            <person name="Fujiwara M."/>
            <person name="Mori M."/>
            <person name="Tomita M."/>
            <person name="Arakawa K."/>
        </authorList>
    </citation>
    <scope>NUCLEOTIDE SEQUENCE [LARGE SCALE GENOMIC DNA]</scope>
</reference>
<dbReference type="EMBL" id="BGPR01081493">
    <property type="protein sequence ID" value="GBL83233.1"/>
    <property type="molecule type" value="Genomic_DNA"/>
</dbReference>
<organism evidence="2 3">
    <name type="scientific">Araneus ventricosus</name>
    <name type="common">Orbweaver spider</name>
    <name type="synonym">Epeira ventricosa</name>
    <dbReference type="NCBI Taxonomy" id="182803"/>
    <lineage>
        <taxon>Eukaryota</taxon>
        <taxon>Metazoa</taxon>
        <taxon>Ecdysozoa</taxon>
        <taxon>Arthropoda</taxon>
        <taxon>Chelicerata</taxon>
        <taxon>Arachnida</taxon>
        <taxon>Araneae</taxon>
        <taxon>Araneomorphae</taxon>
        <taxon>Entelegynae</taxon>
        <taxon>Araneoidea</taxon>
        <taxon>Araneidae</taxon>
        <taxon>Araneus</taxon>
    </lineage>
</organism>
<accession>A0A4Y2AU70</accession>
<keyword evidence="3" id="KW-1185">Reference proteome</keyword>
<dbReference type="AlphaFoldDB" id="A0A4Y2AU70"/>
<gene>
    <name evidence="1" type="ORF">AVEN_112061_1</name>
    <name evidence="2" type="ORF">AVEN_189291_1</name>
</gene>
<comment type="caution">
    <text evidence="2">The sequence shown here is derived from an EMBL/GenBank/DDBJ whole genome shotgun (WGS) entry which is preliminary data.</text>
</comment>
<dbReference type="Proteomes" id="UP000499080">
    <property type="component" value="Unassembled WGS sequence"/>
</dbReference>
<evidence type="ECO:0000313" key="2">
    <source>
        <dbReference type="EMBL" id="GBL83263.1"/>
    </source>
</evidence>
<name>A0A4Y2AU70_ARAVE</name>
<dbReference type="EMBL" id="BGPR01081498">
    <property type="protein sequence ID" value="GBL83263.1"/>
    <property type="molecule type" value="Genomic_DNA"/>
</dbReference>
<proteinExistence type="predicted"/>
<sequence>MYERVHAILMCFREESIPFEEITLSCAPSVQHFNKNRLTSTFSSAPSVQHFNKNRLTRTFSTAPSVQHFNKNRLAKTSCSLNCTRFGKKRKFHDTMVVL</sequence>
<evidence type="ECO:0000313" key="1">
    <source>
        <dbReference type="EMBL" id="GBL83233.1"/>
    </source>
</evidence>
<protein>
    <submittedName>
        <fullName evidence="2">Uncharacterized protein</fullName>
    </submittedName>
</protein>